<comment type="caution">
    <text evidence="3">The sequence shown here is derived from an EMBL/GenBank/DDBJ whole genome shotgun (WGS) entry which is preliminary data.</text>
</comment>
<sequence>MVFQYLRRAAHEKPYIFTSFVLAAIGPVLVVTVPEIRKSQGYVSPARIPDTYPLPQRARNPPSGYEDQE</sequence>
<keyword evidence="4" id="KW-1185">Reference proteome</keyword>
<proteinExistence type="predicted"/>
<evidence type="ECO:0000313" key="4">
    <source>
        <dbReference type="Proteomes" id="UP000696485"/>
    </source>
</evidence>
<feature type="region of interest" description="Disordered" evidence="1">
    <location>
        <begin position="45"/>
        <end position="69"/>
    </location>
</feature>
<protein>
    <recommendedName>
        <fullName evidence="5">NADH-ubiquinone oxidoreductase 9.5 kDa subunit</fullName>
    </recommendedName>
</protein>
<dbReference type="PANTHER" id="PTHR38488">
    <property type="entry name" value="OXIDOREDUCTASE 9.5 KDA SUBUNIT, PUTATIVE (AFU_ORTHOLOGUE AFUA_5G08980)-RELATED"/>
    <property type="match status" value="1"/>
</dbReference>
<keyword evidence="2" id="KW-0472">Membrane</keyword>
<gene>
    <name evidence="3" type="ORF">BG006_002148</name>
</gene>
<dbReference type="AlphaFoldDB" id="A0A9P5SR20"/>
<reference evidence="3" key="1">
    <citation type="journal article" date="2020" name="Fungal Divers.">
        <title>Resolving the Mortierellaceae phylogeny through synthesis of multi-gene phylogenetics and phylogenomics.</title>
        <authorList>
            <person name="Vandepol N."/>
            <person name="Liber J."/>
            <person name="Desiro A."/>
            <person name="Na H."/>
            <person name="Kennedy M."/>
            <person name="Barry K."/>
            <person name="Grigoriev I.V."/>
            <person name="Miller A.N."/>
            <person name="O'Donnell K."/>
            <person name="Stajich J.E."/>
            <person name="Bonito G."/>
        </authorList>
    </citation>
    <scope>NUCLEOTIDE SEQUENCE</scope>
    <source>
        <strain evidence="3">NVP1</strain>
    </source>
</reference>
<dbReference type="CDD" id="cd22903">
    <property type="entry name" value="NI9M"/>
    <property type="match status" value="1"/>
</dbReference>
<evidence type="ECO:0000256" key="2">
    <source>
        <dbReference type="SAM" id="Phobius"/>
    </source>
</evidence>
<keyword evidence="2" id="KW-0812">Transmembrane</keyword>
<evidence type="ECO:0000313" key="3">
    <source>
        <dbReference type="EMBL" id="KAF9334439.1"/>
    </source>
</evidence>
<evidence type="ECO:0000256" key="1">
    <source>
        <dbReference type="SAM" id="MobiDB-lite"/>
    </source>
</evidence>
<evidence type="ECO:0008006" key="5">
    <source>
        <dbReference type="Google" id="ProtNLM"/>
    </source>
</evidence>
<dbReference type="InterPro" id="IPR039961">
    <property type="entry name" value="Nuo9.5"/>
</dbReference>
<feature type="transmembrane region" description="Helical" evidence="2">
    <location>
        <begin position="15"/>
        <end position="33"/>
    </location>
</feature>
<dbReference type="PANTHER" id="PTHR38488:SF1">
    <property type="entry name" value="OXIDOREDUCTASE 9.5 KDA SUBUNIT, PUTATIVE (AFU_ORTHOLOGUE AFUA_5G08980)-RELATED"/>
    <property type="match status" value="1"/>
</dbReference>
<name>A0A9P5SR20_9FUNG</name>
<keyword evidence="2" id="KW-1133">Transmembrane helix</keyword>
<accession>A0A9P5SR20</accession>
<dbReference type="EMBL" id="JAAAUY010000148">
    <property type="protein sequence ID" value="KAF9334439.1"/>
    <property type="molecule type" value="Genomic_DNA"/>
</dbReference>
<organism evidence="3 4">
    <name type="scientific">Podila minutissima</name>
    <dbReference type="NCBI Taxonomy" id="64525"/>
    <lineage>
        <taxon>Eukaryota</taxon>
        <taxon>Fungi</taxon>
        <taxon>Fungi incertae sedis</taxon>
        <taxon>Mucoromycota</taxon>
        <taxon>Mortierellomycotina</taxon>
        <taxon>Mortierellomycetes</taxon>
        <taxon>Mortierellales</taxon>
        <taxon>Mortierellaceae</taxon>
        <taxon>Podila</taxon>
    </lineage>
</organism>
<dbReference type="Proteomes" id="UP000696485">
    <property type="component" value="Unassembled WGS sequence"/>
</dbReference>